<evidence type="ECO:0000313" key="7">
    <source>
        <dbReference type="EMBL" id="MET7000230.1"/>
    </source>
</evidence>
<dbReference type="InterPro" id="IPR013324">
    <property type="entry name" value="RNA_pol_sigma_r3/r4-like"/>
</dbReference>
<comment type="similarity">
    <text evidence="1">Belongs to the sigma-70 factor family. ECF subfamily.</text>
</comment>
<dbReference type="Gene3D" id="1.10.1740.10">
    <property type="match status" value="1"/>
</dbReference>
<comment type="caution">
    <text evidence="7">The sequence shown here is derived from an EMBL/GenBank/DDBJ whole genome shotgun (WGS) entry which is preliminary data.</text>
</comment>
<feature type="domain" description="RNA polymerase sigma-70 region 2" evidence="5">
    <location>
        <begin position="29"/>
        <end position="93"/>
    </location>
</feature>
<dbReference type="InterPro" id="IPR007627">
    <property type="entry name" value="RNA_pol_sigma70_r2"/>
</dbReference>
<evidence type="ECO:0000259" key="6">
    <source>
        <dbReference type="Pfam" id="PF08281"/>
    </source>
</evidence>
<keyword evidence="4" id="KW-0804">Transcription</keyword>
<dbReference type="Proteomes" id="UP001549749">
    <property type="component" value="Unassembled WGS sequence"/>
</dbReference>
<dbReference type="Gene3D" id="1.10.10.10">
    <property type="entry name" value="Winged helix-like DNA-binding domain superfamily/Winged helix DNA-binding domain"/>
    <property type="match status" value="1"/>
</dbReference>
<dbReference type="CDD" id="cd06171">
    <property type="entry name" value="Sigma70_r4"/>
    <property type="match status" value="1"/>
</dbReference>
<dbReference type="Pfam" id="PF04542">
    <property type="entry name" value="Sigma70_r2"/>
    <property type="match status" value="1"/>
</dbReference>
<accession>A0ABV2TB15</accession>
<evidence type="ECO:0000256" key="1">
    <source>
        <dbReference type="ARBA" id="ARBA00010641"/>
    </source>
</evidence>
<sequence>MSSHLHNEHELLQLAAGGSEAAFTTLFYLYKDRLYSYILRLTGSPEMAEDVVQDVFLKLWKHRSGLTEIAHLRGYVFRMAQHHAINAFKRMAREALLVANNTLHPEAVATEVEAVLELKEVQQVLSQAVSKLPPQQKLVYTLSREQGLKHEEIAQHLNISLSTVNKHMIQALRTIREQFRNHPDTLTGFYILLAVVSTFEK</sequence>
<keyword evidence="3" id="KW-0731">Sigma factor</keyword>
<feature type="domain" description="RNA polymerase sigma factor 70 region 4 type 2" evidence="6">
    <location>
        <begin position="124"/>
        <end position="174"/>
    </location>
</feature>
<evidence type="ECO:0000313" key="8">
    <source>
        <dbReference type="Proteomes" id="UP001549749"/>
    </source>
</evidence>
<evidence type="ECO:0000256" key="4">
    <source>
        <dbReference type="ARBA" id="ARBA00023163"/>
    </source>
</evidence>
<evidence type="ECO:0000256" key="2">
    <source>
        <dbReference type="ARBA" id="ARBA00023015"/>
    </source>
</evidence>
<dbReference type="InterPro" id="IPR014284">
    <property type="entry name" value="RNA_pol_sigma-70_dom"/>
</dbReference>
<name>A0ABV2TB15_9BACT</name>
<dbReference type="InterPro" id="IPR036388">
    <property type="entry name" value="WH-like_DNA-bd_sf"/>
</dbReference>
<dbReference type="SUPFAM" id="SSF88659">
    <property type="entry name" value="Sigma3 and sigma4 domains of RNA polymerase sigma factors"/>
    <property type="match status" value="1"/>
</dbReference>
<organism evidence="7 8">
    <name type="scientific">Chitinophaga defluvii</name>
    <dbReference type="NCBI Taxonomy" id="3163343"/>
    <lineage>
        <taxon>Bacteria</taxon>
        <taxon>Pseudomonadati</taxon>
        <taxon>Bacteroidota</taxon>
        <taxon>Chitinophagia</taxon>
        <taxon>Chitinophagales</taxon>
        <taxon>Chitinophagaceae</taxon>
        <taxon>Chitinophaga</taxon>
    </lineage>
</organism>
<dbReference type="Pfam" id="PF08281">
    <property type="entry name" value="Sigma70_r4_2"/>
    <property type="match status" value="1"/>
</dbReference>
<keyword evidence="2" id="KW-0805">Transcription regulation</keyword>
<proteinExistence type="inferred from homology"/>
<reference evidence="7 8" key="1">
    <citation type="submission" date="2024-06" db="EMBL/GenBank/DDBJ databases">
        <title>Chitinophaga defluvii sp. nov., isolated from municipal sewage.</title>
        <authorList>
            <person name="Zhang L."/>
        </authorList>
    </citation>
    <scope>NUCLEOTIDE SEQUENCE [LARGE SCALE GENOMIC DNA]</scope>
    <source>
        <strain evidence="7 8">H8</strain>
    </source>
</reference>
<dbReference type="InterPro" id="IPR013249">
    <property type="entry name" value="RNA_pol_sigma70_r4_t2"/>
</dbReference>
<dbReference type="InterPro" id="IPR013325">
    <property type="entry name" value="RNA_pol_sigma_r2"/>
</dbReference>
<dbReference type="PANTHER" id="PTHR43133">
    <property type="entry name" value="RNA POLYMERASE ECF-TYPE SIGMA FACTO"/>
    <property type="match status" value="1"/>
</dbReference>
<dbReference type="InterPro" id="IPR039425">
    <property type="entry name" value="RNA_pol_sigma-70-like"/>
</dbReference>
<gene>
    <name evidence="7" type="ORF">ABR189_22755</name>
</gene>
<evidence type="ECO:0000256" key="3">
    <source>
        <dbReference type="ARBA" id="ARBA00023082"/>
    </source>
</evidence>
<evidence type="ECO:0000259" key="5">
    <source>
        <dbReference type="Pfam" id="PF04542"/>
    </source>
</evidence>
<dbReference type="NCBIfam" id="TIGR02985">
    <property type="entry name" value="Sig70_bacteroi1"/>
    <property type="match status" value="1"/>
</dbReference>
<protein>
    <submittedName>
        <fullName evidence="7">RNA polymerase sigma-70 factor</fullName>
    </submittedName>
</protein>
<dbReference type="RefSeq" id="WP_354662790.1">
    <property type="nucleotide sequence ID" value="NZ_JBEXAC010000002.1"/>
</dbReference>
<dbReference type="SUPFAM" id="SSF88946">
    <property type="entry name" value="Sigma2 domain of RNA polymerase sigma factors"/>
    <property type="match status" value="1"/>
</dbReference>
<dbReference type="InterPro" id="IPR014327">
    <property type="entry name" value="RNA_pol_sigma70_bacteroid"/>
</dbReference>
<dbReference type="NCBIfam" id="TIGR02937">
    <property type="entry name" value="sigma70-ECF"/>
    <property type="match status" value="1"/>
</dbReference>
<dbReference type="EMBL" id="JBEXAC010000002">
    <property type="protein sequence ID" value="MET7000230.1"/>
    <property type="molecule type" value="Genomic_DNA"/>
</dbReference>
<dbReference type="PANTHER" id="PTHR43133:SF46">
    <property type="entry name" value="RNA POLYMERASE SIGMA-70 FACTOR ECF SUBFAMILY"/>
    <property type="match status" value="1"/>
</dbReference>
<keyword evidence="8" id="KW-1185">Reference proteome</keyword>